<dbReference type="AlphaFoldDB" id="A0A061A7J8"/>
<dbReference type="Proteomes" id="UP000193380">
    <property type="component" value="Unassembled WGS sequence"/>
</dbReference>
<keyword evidence="2" id="KW-0732">Signal</keyword>
<proteinExistence type="inferred from homology"/>
<dbReference type="PaxDb" id="8022-A0A061A7J8"/>
<comment type="similarity">
    <text evidence="1">Belongs to the HEBP family.</text>
</comment>
<accession>A0A061A7J8</accession>
<sequence>MNNCVELFPGLVMLVALMVSVGAEGGVGPSNNSSFCTESKECLEYELVCKTDEYEVRHYSPTRWVSTDAEAYFMGVEQPWPSGDCSSISLGPTTEVRD</sequence>
<evidence type="ECO:0008006" key="5">
    <source>
        <dbReference type="Google" id="ProtNLM"/>
    </source>
</evidence>
<evidence type="ECO:0000313" key="3">
    <source>
        <dbReference type="EMBL" id="CDR19064.1"/>
    </source>
</evidence>
<dbReference type="Pfam" id="PF04832">
    <property type="entry name" value="SOUL"/>
    <property type="match status" value="1"/>
</dbReference>
<name>A0A061A7J8_ONCMY</name>
<evidence type="ECO:0000313" key="4">
    <source>
        <dbReference type="Proteomes" id="UP000193380"/>
    </source>
</evidence>
<feature type="non-terminal residue" evidence="3">
    <location>
        <position position="98"/>
    </location>
</feature>
<evidence type="ECO:0000256" key="1">
    <source>
        <dbReference type="ARBA" id="ARBA00009817"/>
    </source>
</evidence>
<evidence type="ECO:0000256" key="2">
    <source>
        <dbReference type="SAM" id="SignalP"/>
    </source>
</evidence>
<gene>
    <name evidence="3" type="ORF">GSONMT00002061001</name>
</gene>
<organism evidence="3 4">
    <name type="scientific">Oncorhynchus mykiss</name>
    <name type="common">Rainbow trout</name>
    <name type="synonym">Salmo gairdneri</name>
    <dbReference type="NCBI Taxonomy" id="8022"/>
    <lineage>
        <taxon>Eukaryota</taxon>
        <taxon>Metazoa</taxon>
        <taxon>Chordata</taxon>
        <taxon>Craniata</taxon>
        <taxon>Vertebrata</taxon>
        <taxon>Euteleostomi</taxon>
        <taxon>Actinopterygii</taxon>
        <taxon>Neopterygii</taxon>
        <taxon>Teleostei</taxon>
        <taxon>Protacanthopterygii</taxon>
        <taxon>Salmoniformes</taxon>
        <taxon>Salmonidae</taxon>
        <taxon>Salmoninae</taxon>
        <taxon>Oncorhynchus</taxon>
    </lineage>
</organism>
<feature type="chain" id="PRO_5001597686" description="MAM domain-containing protein" evidence="2">
    <location>
        <begin position="26"/>
        <end position="98"/>
    </location>
</feature>
<reference evidence="3" key="1">
    <citation type="journal article" date="2014" name="Nat. Commun.">
        <title>The rainbow trout genome provides novel insights into evolution after whole-genome duplication in vertebrates.</title>
        <authorList>
            <person name="Berthelot C."/>
            <person name="Brunet F."/>
            <person name="Chalopin D."/>
            <person name="Juanchich A."/>
            <person name="Bernard M."/>
            <person name="Noel B."/>
            <person name="Bento P."/>
            <person name="Da Silva C."/>
            <person name="Labadie K."/>
            <person name="Alberti A."/>
            <person name="Aury J.M."/>
            <person name="Louis A."/>
            <person name="Dehais P."/>
            <person name="Bardou P."/>
            <person name="Montfort J."/>
            <person name="Klopp C."/>
            <person name="Cabau C."/>
            <person name="Gaspin C."/>
            <person name="Thorgaard G.H."/>
            <person name="Boussaha M."/>
            <person name="Quillet E."/>
            <person name="Guyomard R."/>
            <person name="Galiana D."/>
            <person name="Bobe J."/>
            <person name="Volff J.N."/>
            <person name="Genet C."/>
            <person name="Wincker P."/>
            <person name="Jaillon O."/>
            <person name="Roest Crollius H."/>
            <person name="Guiguen Y."/>
        </authorList>
    </citation>
    <scope>NUCLEOTIDE SEQUENCE [LARGE SCALE GENOMIC DNA]</scope>
</reference>
<dbReference type="InterPro" id="IPR011256">
    <property type="entry name" value="Reg_factor_effector_dom_sf"/>
</dbReference>
<dbReference type="EMBL" id="FR982841">
    <property type="protein sequence ID" value="CDR19064.1"/>
    <property type="molecule type" value="Genomic_DNA"/>
</dbReference>
<dbReference type="InterPro" id="IPR006917">
    <property type="entry name" value="SOUL_heme-bd"/>
</dbReference>
<dbReference type="SUPFAM" id="SSF55136">
    <property type="entry name" value="Probable bacterial effector-binding domain"/>
    <property type="match status" value="1"/>
</dbReference>
<dbReference type="STRING" id="8022.A0A061A7J8"/>
<reference evidence="3" key="2">
    <citation type="submission" date="2014-03" db="EMBL/GenBank/DDBJ databases">
        <authorList>
            <person name="Genoscope - CEA"/>
        </authorList>
    </citation>
    <scope>NUCLEOTIDE SEQUENCE</scope>
</reference>
<feature type="signal peptide" evidence="2">
    <location>
        <begin position="1"/>
        <end position="25"/>
    </location>
</feature>
<protein>
    <recommendedName>
        <fullName evidence="5">MAM domain-containing protein</fullName>
    </recommendedName>
</protein>